<name>A0ABD2XF15_9HYME</name>
<sequence length="448" mass="51284">MDKEFFVWDEVTEGIAISGIDSNDEIKYKGKRKRVKAADSNSTGTNRHLVLEFKETLSFFEQSKFRLHYRRQVSKNSANDVVLLQDIKDIVLYLLNTAITIELVEFLHLAIVDRFLRALILYFQDYIVTWKELGERRAATAKRAPNPLAGGARLDRSNEMTALRCCLAREYADILTACQREARRYHHVGAGKIQFVQSKGAKDLRIFEGTMQIAHRIVWIALGRKHKKLIELELDRLFRTEAFNSAKRRFERSGEAKELLVPVDEQWILYGPKLPQRQKILRNSPMPWELLNTDCDHRFLSLGLTSEKSQDPRVVYLENAILANEAELAALDIKVGILGMPRADFDLLLIPVAGDDDQQQTTVQKDDDDQSIAQNEGADDYETLLPASGTDLELSKPFSSKRTRAYICNEKLRAESRKKWVLREKKRAIAKNTDDSQSMPATLSRNDA</sequence>
<evidence type="ECO:0000313" key="3">
    <source>
        <dbReference type="Proteomes" id="UP001627154"/>
    </source>
</evidence>
<organism evidence="2 3">
    <name type="scientific">Trichogramma kaykai</name>
    <dbReference type="NCBI Taxonomy" id="54128"/>
    <lineage>
        <taxon>Eukaryota</taxon>
        <taxon>Metazoa</taxon>
        <taxon>Ecdysozoa</taxon>
        <taxon>Arthropoda</taxon>
        <taxon>Hexapoda</taxon>
        <taxon>Insecta</taxon>
        <taxon>Pterygota</taxon>
        <taxon>Neoptera</taxon>
        <taxon>Endopterygota</taxon>
        <taxon>Hymenoptera</taxon>
        <taxon>Apocrita</taxon>
        <taxon>Proctotrupomorpha</taxon>
        <taxon>Chalcidoidea</taxon>
        <taxon>Trichogrammatidae</taxon>
        <taxon>Trichogramma</taxon>
    </lineage>
</organism>
<dbReference type="PANTHER" id="PTHR21055:SF3">
    <property type="entry name" value="PROTEIN PHOSPHATASE 1 REGULATORY SUBUNIT 36"/>
    <property type="match status" value="1"/>
</dbReference>
<comment type="caution">
    <text evidence="2">The sequence shown here is derived from an EMBL/GenBank/DDBJ whole genome shotgun (WGS) entry which is preliminary data.</text>
</comment>
<evidence type="ECO:0000313" key="2">
    <source>
        <dbReference type="EMBL" id="KAL3403801.1"/>
    </source>
</evidence>
<dbReference type="Proteomes" id="UP001627154">
    <property type="component" value="Unassembled WGS sequence"/>
</dbReference>
<dbReference type="InterPro" id="IPR026142">
    <property type="entry name" value="Pro_pase_1_reg_su_36"/>
</dbReference>
<protein>
    <submittedName>
        <fullName evidence="2">Uncharacterized protein</fullName>
    </submittedName>
</protein>
<dbReference type="Pfam" id="PF14895">
    <property type="entry name" value="PPPI_inhib"/>
    <property type="match status" value="1"/>
</dbReference>
<proteinExistence type="predicted"/>
<reference evidence="2 3" key="1">
    <citation type="journal article" date="2024" name="bioRxiv">
        <title>A reference genome for Trichogramma kaykai: A tiny desert-dwelling parasitoid wasp with competing sex-ratio distorters.</title>
        <authorList>
            <person name="Culotta J."/>
            <person name="Lindsey A.R."/>
        </authorList>
    </citation>
    <scope>NUCLEOTIDE SEQUENCE [LARGE SCALE GENOMIC DNA]</scope>
    <source>
        <strain evidence="2 3">KSX58</strain>
    </source>
</reference>
<dbReference type="AlphaFoldDB" id="A0ABD2XF15"/>
<accession>A0ABD2XF15</accession>
<gene>
    <name evidence="2" type="ORF">TKK_003479</name>
</gene>
<feature type="region of interest" description="Disordered" evidence="1">
    <location>
        <begin position="429"/>
        <end position="448"/>
    </location>
</feature>
<feature type="compositionally biased region" description="Polar residues" evidence="1">
    <location>
        <begin position="435"/>
        <end position="448"/>
    </location>
</feature>
<dbReference type="PANTHER" id="PTHR21055">
    <property type="entry name" value="PROTEIN PHOSPHATASE 1 REGULATORY SUBUNIT 36"/>
    <property type="match status" value="1"/>
</dbReference>
<evidence type="ECO:0000256" key="1">
    <source>
        <dbReference type="SAM" id="MobiDB-lite"/>
    </source>
</evidence>
<dbReference type="EMBL" id="JBJJXI010000028">
    <property type="protein sequence ID" value="KAL3403801.1"/>
    <property type="molecule type" value="Genomic_DNA"/>
</dbReference>
<keyword evidence="3" id="KW-1185">Reference proteome</keyword>